<keyword evidence="2" id="KW-0808">Transferase</keyword>
<evidence type="ECO:0000313" key="2">
    <source>
        <dbReference type="EMBL" id="EIM65033.1"/>
    </source>
</evidence>
<dbReference type="Proteomes" id="UP000005778">
    <property type="component" value="Chromosome"/>
</dbReference>
<dbReference type="Pfam" id="PF00583">
    <property type="entry name" value="Acetyltransf_1"/>
    <property type="match status" value="1"/>
</dbReference>
<dbReference type="PANTHER" id="PTHR43233">
    <property type="entry name" value="FAMILY N-ACETYLTRANSFERASE, PUTATIVE (AFU_ORTHOLOGUE AFUA_6G03350)-RELATED"/>
    <property type="match status" value="1"/>
</dbReference>
<dbReference type="PANTHER" id="PTHR43233:SF1">
    <property type="entry name" value="FAMILY N-ACETYLTRANSFERASE, PUTATIVE (AFU_ORTHOLOGUE AFUA_6G03350)-RELATED"/>
    <property type="match status" value="1"/>
</dbReference>
<dbReference type="InterPro" id="IPR016181">
    <property type="entry name" value="Acyl_CoA_acyltransferase"/>
</dbReference>
<dbReference type="eggNOG" id="COG0456">
    <property type="taxonomic scope" value="Bacteria"/>
</dbReference>
<dbReference type="HOGENOM" id="CLU_086503_3_2_7"/>
<dbReference type="GO" id="GO:0016747">
    <property type="term" value="F:acyltransferase activity, transferring groups other than amino-acyl groups"/>
    <property type="evidence" value="ECO:0007669"/>
    <property type="project" value="InterPro"/>
</dbReference>
<dbReference type="OrthoDB" id="9775804at2"/>
<dbReference type="InterPro" id="IPR000182">
    <property type="entry name" value="GNAT_dom"/>
</dbReference>
<evidence type="ECO:0000259" key="1">
    <source>
        <dbReference type="PROSITE" id="PS51186"/>
    </source>
</evidence>
<sequence length="141" mass="16193">MRTEKLDGLEIKFVRTVPVDQLGAIYKDAGWWQDNYKISDEFLRRIPEQSALFAGAFLEKKIIGMGRALSDLCSDAYIQDIAVLSAYRKFGIGTLIVTFLIQELKRRGVDWIGLIGEPGTRSFYEKIGFRQMKDHIPFKLE</sequence>
<dbReference type="AlphaFoldDB" id="I5B6C0"/>
<dbReference type="CDD" id="cd04301">
    <property type="entry name" value="NAT_SF"/>
    <property type="match status" value="1"/>
</dbReference>
<proteinExistence type="predicted"/>
<feature type="domain" description="N-acetyltransferase" evidence="1">
    <location>
        <begin position="9"/>
        <end position="141"/>
    </location>
</feature>
<protein>
    <submittedName>
        <fullName evidence="2">Acetyltransferase</fullName>
    </submittedName>
</protein>
<dbReference type="RefSeq" id="WP_004074806.1">
    <property type="nucleotide sequence ID" value="NZ_CM001488.1"/>
</dbReference>
<dbReference type="STRING" id="879212.DespoDRAFT_03253"/>
<reference evidence="2 3" key="1">
    <citation type="submission" date="2011-09" db="EMBL/GenBank/DDBJ databases">
        <authorList>
            <consortium name="US DOE Joint Genome Institute (JGI-PGF)"/>
            <person name="Lucas S."/>
            <person name="Han J."/>
            <person name="Lapidus A."/>
            <person name="Cheng J.-F."/>
            <person name="Goodwin L."/>
            <person name="Pitluck S."/>
            <person name="Peters L."/>
            <person name="Land M.L."/>
            <person name="Hauser L."/>
            <person name="Orellana R."/>
            <person name="Lovley D."/>
            <person name="Woyke T.J."/>
        </authorList>
    </citation>
    <scope>NUCLEOTIDE SEQUENCE [LARGE SCALE GENOMIC DNA]</scope>
    <source>
        <strain evidence="2 3">2ac9</strain>
    </source>
</reference>
<keyword evidence="3" id="KW-1185">Reference proteome</keyword>
<dbReference type="EMBL" id="CM001488">
    <property type="protein sequence ID" value="EIM65033.1"/>
    <property type="molecule type" value="Genomic_DNA"/>
</dbReference>
<dbReference type="SUPFAM" id="SSF55729">
    <property type="entry name" value="Acyl-CoA N-acyltransferases (Nat)"/>
    <property type="match status" value="1"/>
</dbReference>
<name>I5B6C0_9BACT</name>
<organism evidence="2 3">
    <name type="scientific">Desulfobacter postgatei 2ac9</name>
    <dbReference type="NCBI Taxonomy" id="879212"/>
    <lineage>
        <taxon>Bacteria</taxon>
        <taxon>Pseudomonadati</taxon>
        <taxon>Thermodesulfobacteriota</taxon>
        <taxon>Desulfobacteria</taxon>
        <taxon>Desulfobacterales</taxon>
        <taxon>Desulfobacteraceae</taxon>
        <taxon>Desulfobacter</taxon>
    </lineage>
</organism>
<dbReference type="Gene3D" id="3.40.630.30">
    <property type="match status" value="1"/>
</dbReference>
<accession>I5B6C0</accession>
<dbReference type="PROSITE" id="PS51186">
    <property type="entry name" value="GNAT"/>
    <property type="match status" value="1"/>
</dbReference>
<reference evidence="2 3" key="2">
    <citation type="submission" date="2012-02" db="EMBL/GenBank/DDBJ databases">
        <title>Improved High-Quality Draft sequence of Desulfobacter postgatei 2ac9.</title>
        <authorList>
            <consortium name="US DOE Joint Genome Institute"/>
            <person name="Lucas S."/>
            <person name="Han J."/>
            <person name="Lapidus A."/>
            <person name="Cheng J.-F."/>
            <person name="Goodwin L."/>
            <person name="Pitluck S."/>
            <person name="Peters L."/>
            <person name="Ovchinnikova G."/>
            <person name="Held B."/>
            <person name="Detter J.C."/>
            <person name="Han C."/>
            <person name="Tapia R."/>
            <person name="Land M."/>
            <person name="Hauser L."/>
            <person name="Kyrpides N."/>
            <person name="Ivanova N."/>
            <person name="Pagani I."/>
            <person name="Orellana R."/>
            <person name="Lovley D."/>
            <person name="Woyke T."/>
        </authorList>
    </citation>
    <scope>NUCLEOTIDE SEQUENCE [LARGE SCALE GENOMIC DNA]</scope>
    <source>
        <strain evidence="2 3">2ac9</strain>
    </source>
</reference>
<gene>
    <name evidence="2" type="ORF">DespoDRAFT_03253</name>
</gene>
<dbReference type="InterPro" id="IPR053144">
    <property type="entry name" value="Acetyltransferase_Butenolide"/>
</dbReference>
<evidence type="ECO:0000313" key="3">
    <source>
        <dbReference type="Proteomes" id="UP000005778"/>
    </source>
</evidence>